<accession>A0A917C1Y8</accession>
<dbReference type="InterPro" id="IPR011033">
    <property type="entry name" value="PRC_barrel-like_sf"/>
</dbReference>
<keyword evidence="2" id="KW-0732">Signal</keyword>
<evidence type="ECO:0000256" key="1">
    <source>
        <dbReference type="SAM" id="MobiDB-lite"/>
    </source>
</evidence>
<dbReference type="PANTHER" id="PTHR36505:SF1">
    <property type="entry name" value="BLR1072 PROTEIN"/>
    <property type="match status" value="1"/>
</dbReference>
<gene>
    <name evidence="4" type="ORF">GCM10007301_25890</name>
</gene>
<dbReference type="Gene3D" id="2.30.30.240">
    <property type="entry name" value="PRC-barrel domain"/>
    <property type="match status" value="1"/>
</dbReference>
<evidence type="ECO:0000259" key="3">
    <source>
        <dbReference type="Pfam" id="PF05239"/>
    </source>
</evidence>
<evidence type="ECO:0000313" key="4">
    <source>
        <dbReference type="EMBL" id="GGF64930.1"/>
    </source>
</evidence>
<feature type="region of interest" description="Disordered" evidence="1">
    <location>
        <begin position="134"/>
        <end position="169"/>
    </location>
</feature>
<feature type="chain" id="PRO_5038079482" description="PRC-barrel domain-containing protein" evidence="2">
    <location>
        <begin position="22"/>
        <end position="169"/>
    </location>
</feature>
<feature type="compositionally biased region" description="Low complexity" evidence="1">
    <location>
        <begin position="155"/>
        <end position="169"/>
    </location>
</feature>
<feature type="domain" description="PRC-barrel" evidence="3">
    <location>
        <begin position="55"/>
        <end position="129"/>
    </location>
</feature>
<keyword evidence="5" id="KW-1185">Reference proteome</keyword>
<dbReference type="EMBL" id="BMCT01000003">
    <property type="protein sequence ID" value="GGF64930.1"/>
    <property type="molecule type" value="Genomic_DNA"/>
</dbReference>
<reference evidence="4" key="2">
    <citation type="submission" date="2020-09" db="EMBL/GenBank/DDBJ databases">
        <authorList>
            <person name="Sun Q."/>
            <person name="Sedlacek I."/>
        </authorList>
    </citation>
    <scope>NUCLEOTIDE SEQUENCE</scope>
    <source>
        <strain evidence="4">CCM 7897</strain>
    </source>
</reference>
<dbReference type="AlphaFoldDB" id="A0A917C1Y8"/>
<comment type="caution">
    <text evidence="4">The sequence shown here is derived from an EMBL/GenBank/DDBJ whole genome shotgun (WGS) entry which is preliminary data.</text>
</comment>
<dbReference type="PANTHER" id="PTHR36505">
    <property type="entry name" value="BLR1072 PROTEIN"/>
    <property type="match status" value="1"/>
</dbReference>
<dbReference type="SUPFAM" id="SSF50346">
    <property type="entry name" value="PRC-barrel domain"/>
    <property type="match status" value="1"/>
</dbReference>
<feature type="signal peptide" evidence="2">
    <location>
        <begin position="1"/>
        <end position="21"/>
    </location>
</feature>
<dbReference type="Proteomes" id="UP000606044">
    <property type="component" value="Unassembled WGS sequence"/>
</dbReference>
<protein>
    <recommendedName>
        <fullName evidence="3">PRC-barrel domain-containing protein</fullName>
    </recommendedName>
</protein>
<proteinExistence type="predicted"/>
<evidence type="ECO:0000313" key="5">
    <source>
        <dbReference type="Proteomes" id="UP000606044"/>
    </source>
</evidence>
<evidence type="ECO:0000256" key="2">
    <source>
        <dbReference type="SAM" id="SignalP"/>
    </source>
</evidence>
<reference evidence="4" key="1">
    <citation type="journal article" date="2014" name="Int. J. Syst. Evol. Microbiol.">
        <title>Complete genome sequence of Corynebacterium casei LMG S-19264T (=DSM 44701T), isolated from a smear-ripened cheese.</title>
        <authorList>
            <consortium name="US DOE Joint Genome Institute (JGI-PGF)"/>
            <person name="Walter F."/>
            <person name="Albersmeier A."/>
            <person name="Kalinowski J."/>
            <person name="Ruckert C."/>
        </authorList>
    </citation>
    <scope>NUCLEOTIDE SEQUENCE</scope>
    <source>
        <strain evidence="4">CCM 7897</strain>
    </source>
</reference>
<name>A0A917C1Y8_9HYPH</name>
<dbReference type="Pfam" id="PF05239">
    <property type="entry name" value="PRC"/>
    <property type="match status" value="1"/>
</dbReference>
<sequence>MRNVMIAAAAVAALTATPVLAQTATPPAAAPAPAASASNSSGTFIDSQRQDQWLASKLIGTKVRGGQDESLGEINDVVMDANGSVSAVVIGVGGFLGVGEKSVAVPFSAIEMSRASDGDRLMLRHSKDDLKAAPTFQAYRAPAADPTVTGTVSKPSTTSPATTPPATTR</sequence>
<dbReference type="RefSeq" id="WP_188579144.1">
    <property type="nucleotide sequence ID" value="NZ_BMCT01000003.1"/>
</dbReference>
<organism evidence="4 5">
    <name type="scientific">Azorhizobium oxalatiphilum</name>
    <dbReference type="NCBI Taxonomy" id="980631"/>
    <lineage>
        <taxon>Bacteria</taxon>
        <taxon>Pseudomonadati</taxon>
        <taxon>Pseudomonadota</taxon>
        <taxon>Alphaproteobacteria</taxon>
        <taxon>Hyphomicrobiales</taxon>
        <taxon>Xanthobacteraceae</taxon>
        <taxon>Azorhizobium</taxon>
    </lineage>
</organism>
<dbReference type="InterPro" id="IPR027275">
    <property type="entry name" value="PRC-brl_dom"/>
</dbReference>